<dbReference type="Proteomes" id="UP001301958">
    <property type="component" value="Unassembled WGS sequence"/>
</dbReference>
<reference evidence="2" key="2">
    <citation type="submission" date="2023-05" db="EMBL/GenBank/DDBJ databases">
        <authorList>
            <consortium name="Lawrence Berkeley National Laboratory"/>
            <person name="Steindorff A."/>
            <person name="Hensen N."/>
            <person name="Bonometti L."/>
            <person name="Westerberg I."/>
            <person name="Brannstrom I.O."/>
            <person name="Guillou S."/>
            <person name="Cros-Aarteil S."/>
            <person name="Calhoun S."/>
            <person name="Haridas S."/>
            <person name="Kuo A."/>
            <person name="Mondo S."/>
            <person name="Pangilinan J."/>
            <person name="Riley R."/>
            <person name="Labutti K."/>
            <person name="Andreopoulos B."/>
            <person name="Lipzen A."/>
            <person name="Chen C."/>
            <person name="Yanf M."/>
            <person name="Daum C."/>
            <person name="Ng V."/>
            <person name="Clum A."/>
            <person name="Ohm R."/>
            <person name="Martin F."/>
            <person name="Silar P."/>
            <person name="Natvig D."/>
            <person name="Lalanne C."/>
            <person name="Gautier V."/>
            <person name="Ament-Velasquez S.L."/>
            <person name="Kruys A."/>
            <person name="Hutchinson M.I."/>
            <person name="Powell A.J."/>
            <person name="Barry K."/>
            <person name="Miller A.N."/>
            <person name="Grigoriev I.V."/>
            <person name="Debuchy R."/>
            <person name="Gladieux P."/>
            <person name="Thoren M.H."/>
            <person name="Johannesson H."/>
        </authorList>
    </citation>
    <scope>NUCLEOTIDE SEQUENCE</scope>
    <source>
        <strain evidence="2">CBS 990.96</strain>
    </source>
</reference>
<comment type="caution">
    <text evidence="2">The sequence shown here is derived from an EMBL/GenBank/DDBJ whole genome shotgun (WGS) entry which is preliminary data.</text>
</comment>
<organism evidence="2 3">
    <name type="scientific">Podospora fimiseda</name>
    <dbReference type="NCBI Taxonomy" id="252190"/>
    <lineage>
        <taxon>Eukaryota</taxon>
        <taxon>Fungi</taxon>
        <taxon>Dikarya</taxon>
        <taxon>Ascomycota</taxon>
        <taxon>Pezizomycotina</taxon>
        <taxon>Sordariomycetes</taxon>
        <taxon>Sordariomycetidae</taxon>
        <taxon>Sordariales</taxon>
        <taxon>Podosporaceae</taxon>
        <taxon>Podospora</taxon>
    </lineage>
</organism>
<dbReference type="EMBL" id="MU865437">
    <property type="protein sequence ID" value="KAK4223168.1"/>
    <property type="molecule type" value="Genomic_DNA"/>
</dbReference>
<reference evidence="2" key="1">
    <citation type="journal article" date="2023" name="Mol. Phylogenet. Evol.">
        <title>Genome-scale phylogeny and comparative genomics of the fungal order Sordariales.</title>
        <authorList>
            <person name="Hensen N."/>
            <person name="Bonometti L."/>
            <person name="Westerberg I."/>
            <person name="Brannstrom I.O."/>
            <person name="Guillou S."/>
            <person name="Cros-Aarteil S."/>
            <person name="Calhoun S."/>
            <person name="Haridas S."/>
            <person name="Kuo A."/>
            <person name="Mondo S."/>
            <person name="Pangilinan J."/>
            <person name="Riley R."/>
            <person name="LaButti K."/>
            <person name="Andreopoulos B."/>
            <person name="Lipzen A."/>
            <person name="Chen C."/>
            <person name="Yan M."/>
            <person name="Daum C."/>
            <person name="Ng V."/>
            <person name="Clum A."/>
            <person name="Steindorff A."/>
            <person name="Ohm R.A."/>
            <person name="Martin F."/>
            <person name="Silar P."/>
            <person name="Natvig D.O."/>
            <person name="Lalanne C."/>
            <person name="Gautier V."/>
            <person name="Ament-Velasquez S.L."/>
            <person name="Kruys A."/>
            <person name="Hutchinson M.I."/>
            <person name="Powell A.J."/>
            <person name="Barry K."/>
            <person name="Miller A.N."/>
            <person name="Grigoriev I.V."/>
            <person name="Debuchy R."/>
            <person name="Gladieux P."/>
            <person name="Hiltunen Thoren M."/>
            <person name="Johannesson H."/>
        </authorList>
    </citation>
    <scope>NUCLEOTIDE SEQUENCE</scope>
    <source>
        <strain evidence="2">CBS 990.96</strain>
    </source>
</reference>
<proteinExistence type="predicted"/>
<evidence type="ECO:0000259" key="1">
    <source>
        <dbReference type="Pfam" id="PF14200"/>
    </source>
</evidence>
<dbReference type="AlphaFoldDB" id="A0AAN7BH11"/>
<dbReference type="CDD" id="cd00161">
    <property type="entry name" value="beta-trefoil_Ricin-like"/>
    <property type="match status" value="2"/>
</dbReference>
<keyword evidence="3" id="KW-1185">Reference proteome</keyword>
<dbReference type="Gene3D" id="2.80.10.50">
    <property type="match status" value="2"/>
</dbReference>
<dbReference type="Pfam" id="PF14200">
    <property type="entry name" value="RicinB_lectin_2"/>
    <property type="match status" value="2"/>
</dbReference>
<evidence type="ECO:0000313" key="2">
    <source>
        <dbReference type="EMBL" id="KAK4223168.1"/>
    </source>
</evidence>
<dbReference type="SUPFAM" id="SSF50370">
    <property type="entry name" value="Ricin B-like lectins"/>
    <property type="match status" value="3"/>
</dbReference>
<dbReference type="InterPro" id="IPR000772">
    <property type="entry name" value="Ricin_B_lectin"/>
</dbReference>
<evidence type="ECO:0000313" key="3">
    <source>
        <dbReference type="Proteomes" id="UP001301958"/>
    </source>
</evidence>
<name>A0AAN7BH11_9PEZI</name>
<dbReference type="InterPro" id="IPR035992">
    <property type="entry name" value="Ricin_B-like_lectins"/>
</dbReference>
<accession>A0AAN7BH11</accession>
<sequence>MLAPNHHMQVQFPTQGSYRIHNRWKTDHVLGIQVKNNVNHLGAQQSKPTDESQIWLIEAVSDGTSFRIRNALSRLVWTADAKSGCTRVILNQESPDSNPSQGWSFRSISNTGEGRAYYRITSNSKPAYSEPTDWSLTLWEIGPDDDLLAFSSLWKDVNWQHWTFEPVVNHGSYRISHLASGRYLQLNDQTGSTVVATTQILSTDVSWGQLWFVEPVGVNGTTFVIRSAGNKRVLALGNTSTGQANVELVDYNGGIKQQWRFVDGDPSRLNETCFNIVNVSSETLVGVKEQGSLGTLEAQTARARGDRMQIWQLHQYRDELSDERDGSGVCWDWCGTFGNGLFKGFKPLRI</sequence>
<feature type="domain" description="Ricin B lectin" evidence="1">
    <location>
        <begin position="158"/>
        <end position="244"/>
    </location>
</feature>
<feature type="domain" description="Ricin B lectin" evidence="1">
    <location>
        <begin position="53"/>
        <end position="125"/>
    </location>
</feature>
<protein>
    <recommendedName>
        <fullName evidence="1">Ricin B lectin domain-containing protein</fullName>
    </recommendedName>
</protein>
<dbReference type="PROSITE" id="PS50231">
    <property type="entry name" value="RICIN_B_LECTIN"/>
    <property type="match status" value="1"/>
</dbReference>
<gene>
    <name evidence="2" type="ORF">QBC38DRAFT_503388</name>
</gene>